<proteinExistence type="predicted"/>
<dbReference type="EMBL" id="QGDO01000003">
    <property type="protein sequence ID" value="PWJ41893.1"/>
    <property type="molecule type" value="Genomic_DNA"/>
</dbReference>
<dbReference type="RefSeq" id="WP_109618330.1">
    <property type="nucleotide sequence ID" value="NZ_QGDO01000003.1"/>
</dbReference>
<keyword evidence="3" id="KW-1185">Reference proteome</keyword>
<name>A0A315ZA01_SEDFL</name>
<comment type="caution">
    <text evidence="2">The sequence shown here is derived from an EMBL/GenBank/DDBJ whole genome shotgun (WGS) entry which is preliminary data.</text>
</comment>
<dbReference type="OrthoDB" id="4351013at2"/>
<dbReference type="AlphaFoldDB" id="A0A315ZA01"/>
<gene>
    <name evidence="2" type="ORF">BC781_103143</name>
</gene>
<evidence type="ECO:0000256" key="1">
    <source>
        <dbReference type="SAM" id="SignalP"/>
    </source>
</evidence>
<accession>A0A315ZA01</accession>
<dbReference type="Pfam" id="PF11850">
    <property type="entry name" value="DUF3370"/>
    <property type="match status" value="1"/>
</dbReference>
<keyword evidence="1" id="KW-0732">Signal</keyword>
<dbReference type="InterPro" id="IPR021801">
    <property type="entry name" value="DUF3370"/>
</dbReference>
<sequence>MKRASLAISMMIGLLSLSACHEESQLQQEINDQIPSQSSHLRSAVTQADWTPGSISSIVPLDQLEDLGGQPTEKEVWKSNNPEIFRGTGWLMQNSRTDATRGGAPTPLSGTFPIYLFHINQSGSQKYVHILVTNPNNSAITVSGKGSMYTNSEKPLLGAGTGQSFHVAKDWLNNTPRYSFSNVNINKYKAYEIARLPVANNSMIDGRFEVTASAGAYVYTVVTSTGSLTDAINKSQSGPANGDIYSPNPNAYGREAGVYESSEWVGSTDISLPSSQSYIGFALNTSGKFAYNGVYQQDQNAPAVTRLSDSADKTYGNYGHRYDITLAMNNPNSTAKQVTLYFASNYTNSVNSPSFTYNGPLRMNGVVKNIYTTPTAPRQWLATWNIPAGANFNGKLDFYIPGLITTGQQLILQVN</sequence>
<feature type="signal peptide" evidence="1">
    <location>
        <begin position="1"/>
        <end position="21"/>
    </location>
</feature>
<evidence type="ECO:0000313" key="2">
    <source>
        <dbReference type="EMBL" id="PWJ41893.1"/>
    </source>
</evidence>
<protein>
    <submittedName>
        <fullName evidence="2">Uncharacterized protein DUF3370</fullName>
    </submittedName>
</protein>
<reference evidence="2 3" key="1">
    <citation type="submission" date="2018-03" db="EMBL/GenBank/DDBJ databases">
        <title>Genomic Encyclopedia of Archaeal and Bacterial Type Strains, Phase II (KMG-II): from individual species to whole genera.</title>
        <authorList>
            <person name="Goeker M."/>
        </authorList>
    </citation>
    <scope>NUCLEOTIDE SEQUENCE [LARGE SCALE GENOMIC DNA]</scope>
    <source>
        <strain evidence="2 3">DSM 28229</strain>
    </source>
</reference>
<dbReference type="Proteomes" id="UP000245535">
    <property type="component" value="Unassembled WGS sequence"/>
</dbReference>
<organism evidence="2 3">
    <name type="scientific">Sediminitomix flava</name>
    <dbReference type="NCBI Taxonomy" id="379075"/>
    <lineage>
        <taxon>Bacteria</taxon>
        <taxon>Pseudomonadati</taxon>
        <taxon>Bacteroidota</taxon>
        <taxon>Cytophagia</taxon>
        <taxon>Cytophagales</taxon>
        <taxon>Flammeovirgaceae</taxon>
        <taxon>Sediminitomix</taxon>
    </lineage>
</organism>
<feature type="chain" id="PRO_5016325345" evidence="1">
    <location>
        <begin position="22"/>
        <end position="415"/>
    </location>
</feature>
<evidence type="ECO:0000313" key="3">
    <source>
        <dbReference type="Proteomes" id="UP000245535"/>
    </source>
</evidence>
<dbReference type="PROSITE" id="PS51257">
    <property type="entry name" value="PROKAR_LIPOPROTEIN"/>
    <property type="match status" value="1"/>
</dbReference>